<keyword evidence="1" id="KW-0472">Membrane</keyword>
<evidence type="ECO:0000256" key="1">
    <source>
        <dbReference type="SAM" id="Phobius"/>
    </source>
</evidence>
<feature type="domain" description="Fungal lipase-type" evidence="2">
    <location>
        <begin position="108"/>
        <end position="229"/>
    </location>
</feature>
<name>A0AAT9FKM0_9BACT</name>
<dbReference type="GO" id="GO:0006629">
    <property type="term" value="P:lipid metabolic process"/>
    <property type="evidence" value="ECO:0007669"/>
    <property type="project" value="InterPro"/>
</dbReference>
<evidence type="ECO:0000313" key="3">
    <source>
        <dbReference type="EMBL" id="BDS06482.1"/>
    </source>
</evidence>
<keyword evidence="1" id="KW-1133">Transmembrane helix</keyword>
<dbReference type="CDD" id="cd00519">
    <property type="entry name" value="Lipase_3"/>
    <property type="match status" value="1"/>
</dbReference>
<dbReference type="PANTHER" id="PTHR45856:SF24">
    <property type="entry name" value="FUNGAL LIPASE-LIKE DOMAIN-CONTAINING PROTEIN"/>
    <property type="match status" value="1"/>
</dbReference>
<organism evidence="3">
    <name type="scientific">Oceaniferula spumae</name>
    <dbReference type="NCBI Taxonomy" id="2979115"/>
    <lineage>
        <taxon>Bacteria</taxon>
        <taxon>Pseudomonadati</taxon>
        <taxon>Verrucomicrobiota</taxon>
        <taxon>Verrucomicrobiia</taxon>
        <taxon>Verrucomicrobiales</taxon>
        <taxon>Verrucomicrobiaceae</taxon>
        <taxon>Oceaniferula</taxon>
    </lineage>
</organism>
<dbReference type="SUPFAM" id="SSF53474">
    <property type="entry name" value="alpha/beta-Hydrolases"/>
    <property type="match status" value="1"/>
</dbReference>
<protein>
    <recommendedName>
        <fullName evidence="2">Fungal lipase-type domain-containing protein</fullName>
    </recommendedName>
</protein>
<proteinExistence type="predicted"/>
<dbReference type="InterPro" id="IPR029058">
    <property type="entry name" value="AB_hydrolase_fold"/>
</dbReference>
<dbReference type="InterPro" id="IPR051218">
    <property type="entry name" value="Sec_MonoDiacylglyc_Lipase"/>
</dbReference>
<gene>
    <name evidence="3" type="ORF">NT6N_15220</name>
</gene>
<reference evidence="3" key="1">
    <citation type="submission" date="2024-07" db="EMBL/GenBank/DDBJ databases">
        <title>Complete genome sequence of Verrucomicrobiaceae bacterium NT6N.</title>
        <authorList>
            <person name="Huang C."/>
            <person name="Takami H."/>
            <person name="Hamasaki K."/>
        </authorList>
    </citation>
    <scope>NUCLEOTIDE SEQUENCE</scope>
    <source>
        <strain evidence="3">NT6N</strain>
    </source>
</reference>
<dbReference type="PANTHER" id="PTHR45856">
    <property type="entry name" value="ALPHA/BETA-HYDROLASES SUPERFAMILY PROTEIN"/>
    <property type="match status" value="1"/>
</dbReference>
<dbReference type="KEGG" id="osu:NT6N_15220"/>
<sequence>MDTSPKAKKTNKLSRKRRFLIRGALLVAILAGAYYLFTTFWFSGRRDAYEAVDIDHLIDCVTRANSSYYEHDTIRYKFGDHIDVSDFPSSGLRVFIDREPGETGRQWIVLRGTVNLANVLADLNYVERDEHELGIRVHSGFNSAAQECLPWVQERIVKDRPICITGHSLGGSVAILLAAILDHRGYEDVSVVTFGQPKITDFHGAESLKTLNVLRVVFEQDPVPLMPPVVVADQHIDTYHHFGPEIILLENGHFYYLDEHDHDRLNVMDFWSELSRIHPKTHLLGNSYIPSLKKARERFGRVRKR</sequence>
<dbReference type="Gene3D" id="3.40.50.1820">
    <property type="entry name" value="alpha/beta hydrolase"/>
    <property type="match status" value="1"/>
</dbReference>
<dbReference type="Pfam" id="PF01764">
    <property type="entry name" value="Lipase_3"/>
    <property type="match status" value="1"/>
</dbReference>
<dbReference type="EMBL" id="AP026866">
    <property type="protein sequence ID" value="BDS06482.1"/>
    <property type="molecule type" value="Genomic_DNA"/>
</dbReference>
<feature type="transmembrane region" description="Helical" evidence="1">
    <location>
        <begin position="20"/>
        <end position="42"/>
    </location>
</feature>
<keyword evidence="1" id="KW-0812">Transmembrane</keyword>
<dbReference type="InterPro" id="IPR002921">
    <property type="entry name" value="Fungal_lipase-type"/>
</dbReference>
<dbReference type="AlphaFoldDB" id="A0AAT9FKM0"/>
<accession>A0AAT9FKM0</accession>
<evidence type="ECO:0000259" key="2">
    <source>
        <dbReference type="Pfam" id="PF01764"/>
    </source>
</evidence>